<comment type="caution">
    <text evidence="2">The sequence shown here is derived from an EMBL/GenBank/DDBJ whole genome shotgun (WGS) entry which is preliminary data.</text>
</comment>
<accession>M6CUB4</accession>
<keyword evidence="1" id="KW-0175">Coiled coil</keyword>
<dbReference type="PATRIC" id="fig|1218565.3.peg.1925"/>
<sequence>MKPKLSRFAVLYNENADFDKIAKERINSKIFEVYPELENNKSNSLYSRLYNQYITGLRNENEEYEALYHEILNQYNPELSKTVKKQNDADKNRLKNKIENLTKQYDGITIGPITTKIVGKTAELKFSYDPQLSTRLKKIIMRFGNRIRNVGK</sequence>
<evidence type="ECO:0000313" key="3">
    <source>
        <dbReference type="Proteomes" id="UP000011988"/>
    </source>
</evidence>
<feature type="coiled-coil region" evidence="1">
    <location>
        <begin position="54"/>
        <end position="104"/>
    </location>
</feature>
<name>M6CUB4_9LEPT</name>
<proteinExistence type="predicted"/>
<dbReference type="Proteomes" id="UP000011988">
    <property type="component" value="Unassembled WGS sequence"/>
</dbReference>
<protein>
    <submittedName>
        <fullName evidence="2">Uncharacterized protein</fullName>
    </submittedName>
</protein>
<reference evidence="2 3" key="1">
    <citation type="submission" date="2013-01" db="EMBL/GenBank/DDBJ databases">
        <authorList>
            <person name="Harkins D.M."/>
            <person name="Durkin A.S."/>
            <person name="Brinkac L.M."/>
            <person name="Haft D.H."/>
            <person name="Selengut J.D."/>
            <person name="Sanka R."/>
            <person name="DePew J."/>
            <person name="Purushe J."/>
            <person name="Galloway R.L."/>
            <person name="Vinetz J.M."/>
            <person name="Sutton G.G."/>
            <person name="Nierman W.C."/>
            <person name="Fouts D.E."/>
        </authorList>
    </citation>
    <scope>NUCLEOTIDE SEQUENCE [LARGE SCALE GENOMIC DNA]</scope>
    <source>
        <strain evidence="2 3">79601</strain>
    </source>
</reference>
<dbReference type="AlphaFoldDB" id="M6CUB4"/>
<dbReference type="RefSeq" id="WP_020773337.1">
    <property type="nucleotide sequence ID" value="NZ_ANIK01000035.1"/>
</dbReference>
<evidence type="ECO:0000313" key="2">
    <source>
        <dbReference type="EMBL" id="EMJ95512.1"/>
    </source>
</evidence>
<gene>
    <name evidence="2" type="ORF">LEP1GSC194_3577</name>
</gene>
<organism evidence="2 3">
    <name type="scientific">Leptospira alstonii serovar Sichuan str. 79601</name>
    <dbReference type="NCBI Taxonomy" id="1218565"/>
    <lineage>
        <taxon>Bacteria</taxon>
        <taxon>Pseudomonadati</taxon>
        <taxon>Spirochaetota</taxon>
        <taxon>Spirochaetia</taxon>
        <taxon>Leptospirales</taxon>
        <taxon>Leptospiraceae</taxon>
        <taxon>Leptospira</taxon>
    </lineage>
</organism>
<dbReference type="EMBL" id="ANIK01000035">
    <property type="protein sequence ID" value="EMJ95512.1"/>
    <property type="molecule type" value="Genomic_DNA"/>
</dbReference>
<evidence type="ECO:0000256" key="1">
    <source>
        <dbReference type="SAM" id="Coils"/>
    </source>
</evidence>